<dbReference type="AlphaFoldDB" id="Q2H975"/>
<feature type="region of interest" description="Disordered" evidence="1">
    <location>
        <begin position="34"/>
        <end position="63"/>
    </location>
</feature>
<dbReference type="EMBL" id="CH408030">
    <property type="protein sequence ID" value="EAQ91294.1"/>
    <property type="molecule type" value="Genomic_DNA"/>
</dbReference>
<dbReference type="VEuPathDB" id="FungiDB:CHGG_03229"/>
<dbReference type="HOGENOM" id="CLU_669024_0_0_1"/>
<feature type="compositionally biased region" description="Low complexity" evidence="1">
    <location>
        <begin position="37"/>
        <end position="56"/>
    </location>
</feature>
<proteinExistence type="predicted"/>
<dbReference type="RefSeq" id="XP_001229745.1">
    <property type="nucleotide sequence ID" value="XM_001229744.1"/>
</dbReference>
<gene>
    <name evidence="2" type="ORF">CHGG_03229</name>
</gene>
<protein>
    <submittedName>
        <fullName evidence="2">Uncharacterized protein</fullName>
    </submittedName>
</protein>
<organism evidence="2 3">
    <name type="scientific">Chaetomium globosum (strain ATCC 6205 / CBS 148.51 / DSM 1962 / NBRC 6347 / NRRL 1970)</name>
    <name type="common">Soil fungus</name>
    <dbReference type="NCBI Taxonomy" id="306901"/>
    <lineage>
        <taxon>Eukaryota</taxon>
        <taxon>Fungi</taxon>
        <taxon>Dikarya</taxon>
        <taxon>Ascomycota</taxon>
        <taxon>Pezizomycotina</taxon>
        <taxon>Sordariomycetes</taxon>
        <taxon>Sordariomycetidae</taxon>
        <taxon>Sordariales</taxon>
        <taxon>Chaetomiaceae</taxon>
        <taxon>Chaetomium</taxon>
    </lineage>
</organism>
<dbReference type="GeneID" id="4388905"/>
<evidence type="ECO:0000256" key="1">
    <source>
        <dbReference type="SAM" id="MobiDB-lite"/>
    </source>
</evidence>
<dbReference type="InParanoid" id="Q2H975"/>
<reference evidence="3" key="1">
    <citation type="journal article" date="2015" name="Genome Announc.">
        <title>Draft genome sequence of the cellulolytic fungus Chaetomium globosum.</title>
        <authorList>
            <person name="Cuomo C.A."/>
            <person name="Untereiner W.A."/>
            <person name="Ma L.-J."/>
            <person name="Grabherr M."/>
            <person name="Birren B.W."/>
        </authorList>
    </citation>
    <scope>NUCLEOTIDE SEQUENCE [LARGE SCALE GENOMIC DNA]</scope>
    <source>
        <strain evidence="3">ATCC 6205 / CBS 148.51 / DSM 1962 / NBRC 6347 / NRRL 1970</strain>
    </source>
</reference>
<dbReference type="SUPFAM" id="SSF81901">
    <property type="entry name" value="HCP-like"/>
    <property type="match status" value="1"/>
</dbReference>
<accession>Q2H975</accession>
<keyword evidence="3" id="KW-1185">Reference proteome</keyword>
<dbReference type="Proteomes" id="UP000001056">
    <property type="component" value="Unassembled WGS sequence"/>
</dbReference>
<name>Q2H975_CHAGB</name>
<dbReference type="OrthoDB" id="5379420at2759"/>
<sequence>MFSLRSSVPARRVACAVLQPNVFVLTSQLSVSWHHGPPQQQQQQQQQQQPQQQRRQYAMRAPSVSRRKRFIPLALVDSLDSPDLPNFPFKDVPIPPIDLWRSFKDKRGLGEMTPETCLHAFKQYCLVAPNDPMSTEPALVLERDFNIDLYTLYYTSLPLINTLDQNLSKIGYRMLIMASNLGYAPSTLTVMGMVAQTGRQPNMAKSTAWRTFDTNFKRLVRTGNSPDIFTLQGLLAKLQGDADNYVMSCFDKAIQAARSIPRSIADQPAPKNQDTPAGRKPRWTYEAFCHLGRGRILLKLNRTREAIASFKIAALELDHPDGYAELAKLLAPDAPERETYLIMAAQAGNFEACRLLALLMADRAADPALPRDERVVASKMAHEWAAIEPDAEMREQVGLQVTEKLSAASLG</sequence>
<evidence type="ECO:0000313" key="3">
    <source>
        <dbReference type="Proteomes" id="UP000001056"/>
    </source>
</evidence>
<dbReference type="eggNOG" id="ENOG502R8TH">
    <property type="taxonomic scope" value="Eukaryota"/>
</dbReference>
<dbReference type="STRING" id="306901.Q2H975"/>
<evidence type="ECO:0000313" key="2">
    <source>
        <dbReference type="EMBL" id="EAQ91294.1"/>
    </source>
</evidence>
<dbReference type="OMA" id="WDLEVRT"/>